<dbReference type="HOGENOM" id="CLU_2720026_0_0_10"/>
<reference evidence="1 2" key="1">
    <citation type="journal article" date="2012" name="Stand. Genomic Sci.">
        <title>Complete genome sequencing and analysis of Saprospira grandis str. Lewin, a predatory marine bacterium.</title>
        <authorList>
            <person name="Saw J.H."/>
            <person name="Yuryev A."/>
            <person name="Kanbe M."/>
            <person name="Hou S."/>
            <person name="Young A.G."/>
            <person name="Aizawa S."/>
            <person name="Alam M."/>
        </authorList>
    </citation>
    <scope>NUCLEOTIDE SEQUENCE [LARGE SCALE GENOMIC DNA]</scope>
    <source>
        <strain evidence="1 2">Lewin</strain>
    </source>
</reference>
<accession>H6KZP0</accession>
<organism evidence="1 2">
    <name type="scientific">Saprospira grandis (strain Lewin)</name>
    <dbReference type="NCBI Taxonomy" id="984262"/>
    <lineage>
        <taxon>Bacteria</taxon>
        <taxon>Pseudomonadati</taxon>
        <taxon>Bacteroidota</taxon>
        <taxon>Saprospiria</taxon>
        <taxon>Saprospirales</taxon>
        <taxon>Saprospiraceae</taxon>
        <taxon>Saprospira</taxon>
    </lineage>
</organism>
<dbReference type="EMBL" id="CP002831">
    <property type="protein sequence ID" value="AFC25816.1"/>
    <property type="molecule type" value="Genomic_DNA"/>
</dbReference>
<protein>
    <submittedName>
        <fullName evidence="1">Uncharacterized protein</fullName>
    </submittedName>
</protein>
<sequence length="72" mass="7781">MFFDVFFGGCPALRAGRAVSQLAVLLGPAPKSVKRFLARSGPSGHCFPSLSRGRFAPFWTLALCFGLDSLYI</sequence>
<dbReference type="KEGG" id="sgn:SGRA_3088"/>
<gene>
    <name evidence="1" type="ordered locus">SGRA_3088</name>
</gene>
<evidence type="ECO:0000313" key="1">
    <source>
        <dbReference type="EMBL" id="AFC25816.1"/>
    </source>
</evidence>
<keyword evidence="2" id="KW-1185">Reference proteome</keyword>
<dbReference type="Proteomes" id="UP000007519">
    <property type="component" value="Chromosome"/>
</dbReference>
<name>H6KZP0_SAPGL</name>
<evidence type="ECO:0000313" key="2">
    <source>
        <dbReference type="Proteomes" id="UP000007519"/>
    </source>
</evidence>
<proteinExistence type="predicted"/>
<dbReference type="STRING" id="984262.SGRA_3088"/>
<dbReference type="AlphaFoldDB" id="H6KZP0"/>